<comment type="caution">
    <text evidence="2">The sequence shown here is derived from an EMBL/GenBank/DDBJ whole genome shotgun (WGS) entry which is preliminary data.</text>
</comment>
<dbReference type="AlphaFoldDB" id="A0ABD2MVZ0"/>
<gene>
    <name evidence="2" type="ORF">HHI36_021157</name>
</gene>
<dbReference type="EMBL" id="JABFTP020000042">
    <property type="protein sequence ID" value="KAL3270623.1"/>
    <property type="molecule type" value="Genomic_DNA"/>
</dbReference>
<sequence>MEHYIVLFSCIFLQCLAPIFGDELLAVTAIVNHGDTIPHKFYSTDPYQNSTIWGKKLGQLSIVSQKKSQLVRSGYVGGLPSVHHNPENVSFEEEQTSYPLYQQNSNAIFSTS</sequence>
<keyword evidence="1" id="KW-0732">Signal</keyword>
<name>A0ABD2MVZ0_9CUCU</name>
<proteinExistence type="predicted"/>
<evidence type="ECO:0000313" key="2">
    <source>
        <dbReference type="EMBL" id="KAL3270623.1"/>
    </source>
</evidence>
<organism evidence="2 3">
    <name type="scientific">Cryptolaemus montrouzieri</name>
    <dbReference type="NCBI Taxonomy" id="559131"/>
    <lineage>
        <taxon>Eukaryota</taxon>
        <taxon>Metazoa</taxon>
        <taxon>Ecdysozoa</taxon>
        <taxon>Arthropoda</taxon>
        <taxon>Hexapoda</taxon>
        <taxon>Insecta</taxon>
        <taxon>Pterygota</taxon>
        <taxon>Neoptera</taxon>
        <taxon>Endopterygota</taxon>
        <taxon>Coleoptera</taxon>
        <taxon>Polyphaga</taxon>
        <taxon>Cucujiformia</taxon>
        <taxon>Coccinelloidea</taxon>
        <taxon>Coccinellidae</taxon>
        <taxon>Scymninae</taxon>
        <taxon>Scymnini</taxon>
        <taxon>Cryptolaemus</taxon>
    </lineage>
</organism>
<protein>
    <submittedName>
        <fullName evidence="2">Uncharacterized protein</fullName>
    </submittedName>
</protein>
<reference evidence="2 3" key="1">
    <citation type="journal article" date="2021" name="BMC Biol.">
        <title>Horizontally acquired antibacterial genes associated with adaptive radiation of ladybird beetles.</title>
        <authorList>
            <person name="Li H.S."/>
            <person name="Tang X.F."/>
            <person name="Huang Y.H."/>
            <person name="Xu Z.Y."/>
            <person name="Chen M.L."/>
            <person name="Du X.Y."/>
            <person name="Qiu B.Y."/>
            <person name="Chen P.T."/>
            <person name="Zhang W."/>
            <person name="Slipinski A."/>
            <person name="Escalona H.E."/>
            <person name="Waterhouse R.M."/>
            <person name="Zwick A."/>
            <person name="Pang H."/>
        </authorList>
    </citation>
    <scope>NUCLEOTIDE SEQUENCE [LARGE SCALE GENOMIC DNA]</scope>
    <source>
        <strain evidence="2">SYSU2018</strain>
    </source>
</reference>
<evidence type="ECO:0000313" key="3">
    <source>
        <dbReference type="Proteomes" id="UP001516400"/>
    </source>
</evidence>
<dbReference type="Proteomes" id="UP001516400">
    <property type="component" value="Unassembled WGS sequence"/>
</dbReference>
<evidence type="ECO:0000256" key="1">
    <source>
        <dbReference type="SAM" id="SignalP"/>
    </source>
</evidence>
<accession>A0ABD2MVZ0</accession>
<keyword evidence="3" id="KW-1185">Reference proteome</keyword>
<feature type="chain" id="PRO_5044796658" evidence="1">
    <location>
        <begin position="22"/>
        <end position="112"/>
    </location>
</feature>
<feature type="signal peptide" evidence="1">
    <location>
        <begin position="1"/>
        <end position="21"/>
    </location>
</feature>